<dbReference type="InterPro" id="IPR050351">
    <property type="entry name" value="BphY/WalK/GraS-like"/>
</dbReference>
<accession>A0ABD5CRN7</accession>
<evidence type="ECO:0000256" key="7">
    <source>
        <dbReference type="ARBA" id="ARBA00023012"/>
    </source>
</evidence>
<dbReference type="AlphaFoldDB" id="A0ABD5CRN7"/>
<dbReference type="InterPro" id="IPR036890">
    <property type="entry name" value="HATPase_C_sf"/>
</dbReference>
<dbReference type="CDD" id="cd00075">
    <property type="entry name" value="HATPase"/>
    <property type="match status" value="1"/>
</dbReference>
<sequence>MRYCRMAVYRYDAPKHRPVLKEQSDARNLTGYQDFAGEAPLDLRELTPSTHTLPSPDTSPNSTDRIERKTGSFTRQTSIARCSGSGPAVDVRLDTAARECIIAHKADASSKGIELSVAGDAYVTIEAPHAFVRIMLDNLVDNAIKYGEAGCRVEIVTRQTPEAMLLLVRDNGRGVTEQDRERLSDRFFRTADARQSGSGLRLSIVARIVDRLGGS</sequence>
<evidence type="ECO:0000256" key="3">
    <source>
        <dbReference type="ARBA" id="ARBA00022679"/>
    </source>
</evidence>
<evidence type="ECO:0000256" key="5">
    <source>
        <dbReference type="ARBA" id="ARBA00022777"/>
    </source>
</evidence>
<evidence type="ECO:0000256" key="1">
    <source>
        <dbReference type="ARBA" id="ARBA00000085"/>
    </source>
</evidence>
<dbReference type="Pfam" id="PF02518">
    <property type="entry name" value="HATPase_c"/>
    <property type="match status" value="1"/>
</dbReference>
<dbReference type="SUPFAM" id="SSF55874">
    <property type="entry name" value="ATPase domain of HSP90 chaperone/DNA topoisomerase II/histidine kinase"/>
    <property type="match status" value="1"/>
</dbReference>
<dbReference type="EC" id="2.7.13.3" evidence="2"/>
<dbReference type="GO" id="GO:0000160">
    <property type="term" value="P:phosphorelay signal transduction system"/>
    <property type="evidence" value="ECO:0007669"/>
    <property type="project" value="UniProtKB-KW"/>
</dbReference>
<keyword evidence="6" id="KW-0067">ATP-binding</keyword>
<dbReference type="PROSITE" id="PS50109">
    <property type="entry name" value="HIS_KIN"/>
    <property type="match status" value="1"/>
</dbReference>
<evidence type="ECO:0000313" key="11">
    <source>
        <dbReference type="Proteomes" id="UP001245184"/>
    </source>
</evidence>
<keyword evidence="5 10" id="KW-0418">Kinase</keyword>
<evidence type="ECO:0000259" key="9">
    <source>
        <dbReference type="PROSITE" id="PS50109"/>
    </source>
</evidence>
<keyword evidence="4" id="KW-0547">Nucleotide-binding</keyword>
<dbReference type="GO" id="GO:0004673">
    <property type="term" value="F:protein histidine kinase activity"/>
    <property type="evidence" value="ECO:0007669"/>
    <property type="project" value="UniProtKB-EC"/>
</dbReference>
<dbReference type="InterPro" id="IPR003594">
    <property type="entry name" value="HATPase_dom"/>
</dbReference>
<protein>
    <recommendedName>
        <fullName evidence="2">histidine kinase</fullName>
        <ecNumber evidence="2">2.7.13.3</ecNumber>
    </recommendedName>
</protein>
<evidence type="ECO:0000256" key="8">
    <source>
        <dbReference type="SAM" id="MobiDB-lite"/>
    </source>
</evidence>
<keyword evidence="3" id="KW-0808">Transferase</keyword>
<feature type="domain" description="Histidine kinase" evidence="9">
    <location>
        <begin position="108"/>
        <end position="215"/>
    </location>
</feature>
<dbReference type="PANTHER" id="PTHR42878:SF7">
    <property type="entry name" value="SENSOR HISTIDINE KINASE GLRK"/>
    <property type="match status" value="1"/>
</dbReference>
<dbReference type="PANTHER" id="PTHR42878">
    <property type="entry name" value="TWO-COMPONENT HISTIDINE KINASE"/>
    <property type="match status" value="1"/>
</dbReference>
<gene>
    <name evidence="10" type="ORF">QF025_006647</name>
</gene>
<dbReference type="InterPro" id="IPR004358">
    <property type="entry name" value="Sig_transdc_His_kin-like_C"/>
</dbReference>
<evidence type="ECO:0000256" key="2">
    <source>
        <dbReference type="ARBA" id="ARBA00012438"/>
    </source>
</evidence>
<comment type="caution">
    <text evidence="10">The sequence shown here is derived from an EMBL/GenBank/DDBJ whole genome shotgun (WGS) entry which is preliminary data.</text>
</comment>
<dbReference type="SMART" id="SM00387">
    <property type="entry name" value="HATPase_c"/>
    <property type="match status" value="1"/>
</dbReference>
<comment type="catalytic activity">
    <reaction evidence="1">
        <text>ATP + protein L-histidine = ADP + protein N-phospho-L-histidine.</text>
        <dbReference type="EC" id="2.7.13.3"/>
    </reaction>
</comment>
<dbReference type="Gene3D" id="3.30.565.10">
    <property type="entry name" value="Histidine kinase-like ATPase, C-terminal domain"/>
    <property type="match status" value="1"/>
</dbReference>
<feature type="compositionally biased region" description="Polar residues" evidence="8">
    <location>
        <begin position="47"/>
        <end position="63"/>
    </location>
</feature>
<evidence type="ECO:0000313" key="10">
    <source>
        <dbReference type="EMBL" id="MDR6207927.1"/>
    </source>
</evidence>
<reference evidence="10 11" key="1">
    <citation type="submission" date="2023-08" db="EMBL/GenBank/DDBJ databases">
        <title>Genome sequencing of plant associated microbes to promote plant fitness in Sorghum bicolor and Oryza sativa.</title>
        <authorList>
            <person name="Coleman-Derr D."/>
        </authorList>
    </citation>
    <scope>NUCLEOTIDE SEQUENCE [LARGE SCALE GENOMIC DNA]</scope>
    <source>
        <strain evidence="10 11">SLBN-33</strain>
    </source>
</reference>
<dbReference type="EMBL" id="JAVIZN010000002">
    <property type="protein sequence ID" value="MDR6207927.1"/>
    <property type="molecule type" value="Genomic_DNA"/>
</dbReference>
<keyword evidence="7" id="KW-0902">Two-component regulatory system</keyword>
<dbReference type="PRINTS" id="PR00344">
    <property type="entry name" value="BCTRLSENSOR"/>
</dbReference>
<proteinExistence type="predicted"/>
<feature type="region of interest" description="Disordered" evidence="8">
    <location>
        <begin position="46"/>
        <end position="73"/>
    </location>
</feature>
<dbReference type="InterPro" id="IPR005467">
    <property type="entry name" value="His_kinase_dom"/>
</dbReference>
<dbReference type="GO" id="GO:0005524">
    <property type="term" value="F:ATP binding"/>
    <property type="evidence" value="ECO:0007669"/>
    <property type="project" value="UniProtKB-KW"/>
</dbReference>
<evidence type="ECO:0000256" key="4">
    <source>
        <dbReference type="ARBA" id="ARBA00022741"/>
    </source>
</evidence>
<evidence type="ECO:0000256" key="6">
    <source>
        <dbReference type="ARBA" id="ARBA00022840"/>
    </source>
</evidence>
<name>A0ABD5CRN7_9BURK</name>
<organism evidence="10 11">
    <name type="scientific">Paraburkholderia graminis</name>
    <dbReference type="NCBI Taxonomy" id="60548"/>
    <lineage>
        <taxon>Bacteria</taxon>
        <taxon>Pseudomonadati</taxon>
        <taxon>Pseudomonadota</taxon>
        <taxon>Betaproteobacteria</taxon>
        <taxon>Burkholderiales</taxon>
        <taxon>Burkholderiaceae</taxon>
        <taxon>Paraburkholderia</taxon>
    </lineage>
</organism>
<dbReference type="Proteomes" id="UP001245184">
    <property type="component" value="Unassembled WGS sequence"/>
</dbReference>